<feature type="domain" description="Tify" evidence="4">
    <location>
        <begin position="80"/>
        <end position="115"/>
    </location>
</feature>
<dbReference type="InterPro" id="IPR040390">
    <property type="entry name" value="TIFY/JAZ"/>
</dbReference>
<keyword evidence="6" id="KW-1185">Reference proteome</keyword>
<comment type="caution">
    <text evidence="5">The sequence shown here is derived from an EMBL/GenBank/DDBJ whole genome shotgun (WGS) entry which is preliminary data.</text>
</comment>
<evidence type="ECO:0000256" key="3">
    <source>
        <dbReference type="SAM" id="MobiDB-lite"/>
    </source>
</evidence>
<comment type="domain">
    <text evidence="2">The jas domain is required for interaction with COI1.</text>
</comment>
<feature type="compositionally biased region" description="Pro residues" evidence="3">
    <location>
        <begin position="127"/>
        <end position="138"/>
    </location>
</feature>
<dbReference type="GO" id="GO:0009611">
    <property type="term" value="P:response to wounding"/>
    <property type="evidence" value="ECO:0007669"/>
    <property type="project" value="UniProtKB-UniRule"/>
</dbReference>
<feature type="region of interest" description="Disordered" evidence="3">
    <location>
        <begin position="118"/>
        <end position="138"/>
    </location>
</feature>
<name>A0ABD1NXV7_9LAMI</name>
<dbReference type="InterPro" id="IPR010399">
    <property type="entry name" value="Tify_dom"/>
</dbReference>
<reference evidence="6" key="1">
    <citation type="submission" date="2024-07" db="EMBL/GenBank/DDBJ databases">
        <title>Two chromosome-level genome assemblies of Korean endemic species Abeliophyllum distichum and Forsythia ovata (Oleaceae).</title>
        <authorList>
            <person name="Jang H."/>
        </authorList>
    </citation>
    <scope>NUCLEOTIDE SEQUENCE [LARGE SCALE GENOMIC DNA]</scope>
</reference>
<dbReference type="Proteomes" id="UP001604336">
    <property type="component" value="Unassembled WGS sequence"/>
</dbReference>
<dbReference type="Pfam" id="PF09425">
    <property type="entry name" value="Jas_motif"/>
    <property type="match status" value="1"/>
</dbReference>
<keyword evidence="2" id="KW-0539">Nucleus</keyword>
<evidence type="ECO:0000256" key="1">
    <source>
        <dbReference type="ARBA" id="ARBA00008614"/>
    </source>
</evidence>
<dbReference type="SMART" id="SM00979">
    <property type="entry name" value="TIFY"/>
    <property type="match status" value="1"/>
</dbReference>
<comment type="subcellular location">
    <subcellularLocation>
        <location evidence="2">Nucleus</location>
    </subcellularLocation>
</comment>
<evidence type="ECO:0000259" key="4">
    <source>
        <dbReference type="PROSITE" id="PS51320"/>
    </source>
</evidence>
<evidence type="ECO:0000313" key="6">
    <source>
        <dbReference type="Proteomes" id="UP001604336"/>
    </source>
</evidence>
<proteinExistence type="inferred from homology"/>
<dbReference type="InterPro" id="IPR018467">
    <property type="entry name" value="CCT_CS"/>
</dbReference>
<accession>A0ABD1NXV7</accession>
<gene>
    <name evidence="5" type="ORF">Adt_46791</name>
</gene>
<dbReference type="GO" id="GO:2000022">
    <property type="term" value="P:regulation of jasmonic acid mediated signaling pathway"/>
    <property type="evidence" value="ECO:0007669"/>
    <property type="project" value="UniProtKB-UniRule"/>
</dbReference>
<dbReference type="Pfam" id="PF06200">
    <property type="entry name" value="tify"/>
    <property type="match status" value="1"/>
</dbReference>
<dbReference type="GO" id="GO:0031347">
    <property type="term" value="P:regulation of defense response"/>
    <property type="evidence" value="ECO:0007669"/>
    <property type="project" value="UniProtKB-UniRule"/>
</dbReference>
<organism evidence="5 6">
    <name type="scientific">Abeliophyllum distichum</name>
    <dbReference type="NCBI Taxonomy" id="126358"/>
    <lineage>
        <taxon>Eukaryota</taxon>
        <taxon>Viridiplantae</taxon>
        <taxon>Streptophyta</taxon>
        <taxon>Embryophyta</taxon>
        <taxon>Tracheophyta</taxon>
        <taxon>Spermatophyta</taxon>
        <taxon>Magnoliopsida</taxon>
        <taxon>eudicotyledons</taxon>
        <taxon>Gunneridae</taxon>
        <taxon>Pentapetalae</taxon>
        <taxon>asterids</taxon>
        <taxon>lamiids</taxon>
        <taxon>Lamiales</taxon>
        <taxon>Oleaceae</taxon>
        <taxon>Forsythieae</taxon>
        <taxon>Abeliophyllum</taxon>
    </lineage>
</organism>
<dbReference type="PANTHER" id="PTHR33077">
    <property type="entry name" value="PROTEIN TIFY 4A-RELATED-RELATED"/>
    <property type="match status" value="1"/>
</dbReference>
<dbReference type="AlphaFoldDB" id="A0ABD1NXV7"/>
<protein>
    <recommendedName>
        <fullName evidence="2">Protein TIFY</fullName>
    </recommendedName>
    <alternativeName>
        <fullName evidence="2">Jasmonate ZIM domain-containing protein</fullName>
    </alternativeName>
</protein>
<comment type="function">
    <text evidence="2">Repressor of jasmonate responses.</text>
</comment>
<dbReference type="PANTHER" id="PTHR33077:SF140">
    <property type="entry name" value="PROTEIN TIFY 10B"/>
    <property type="match status" value="1"/>
</dbReference>
<sequence length="214" mass="23351">MDLSENIDSGRFSSKRSNFSHTCSLLSQYLKENGSFRDLNLGLTQNFEPKGAPTGTMNLLPMIEKSRAPTHDLNMAVKKSEHEKAQMTIFYAGKVIVFDDFPADKAKEMMLLATNSSAQNHSTTAFPSPPPPPPPLPLSPNMVQSPAESATNIVPTPAAPPLASDLPIARKHSISRFLEKRKERAIAKAPYQATAPSKPAKGEPWLGLATRFPQ</sequence>
<dbReference type="PROSITE" id="PS51320">
    <property type="entry name" value="TIFY"/>
    <property type="match status" value="1"/>
</dbReference>
<dbReference type="EMBL" id="JBFOLK010000111">
    <property type="protein sequence ID" value="KAL2456448.1"/>
    <property type="molecule type" value="Genomic_DNA"/>
</dbReference>
<dbReference type="GO" id="GO:0005634">
    <property type="term" value="C:nucleus"/>
    <property type="evidence" value="ECO:0007669"/>
    <property type="project" value="UniProtKB-SubCell"/>
</dbReference>
<comment type="similarity">
    <text evidence="1 2">Belongs to the TIFY/JAZ family.</text>
</comment>
<feature type="region of interest" description="Disordered" evidence="3">
    <location>
        <begin position="189"/>
        <end position="214"/>
    </location>
</feature>
<evidence type="ECO:0000256" key="2">
    <source>
        <dbReference type="RuleBase" id="RU369065"/>
    </source>
</evidence>
<evidence type="ECO:0000313" key="5">
    <source>
        <dbReference type="EMBL" id="KAL2456448.1"/>
    </source>
</evidence>
<keyword evidence="2" id="KW-1184">Jasmonic acid signaling pathway</keyword>